<dbReference type="EMBL" id="LR796919">
    <property type="protein sequence ID" value="CAB4173728.1"/>
    <property type="molecule type" value="Genomic_DNA"/>
</dbReference>
<dbReference type="EMBL" id="LR797185">
    <property type="protein sequence ID" value="CAB4192724.1"/>
    <property type="molecule type" value="Genomic_DNA"/>
</dbReference>
<protein>
    <submittedName>
        <fullName evidence="3">Uncharacterized protein</fullName>
    </submittedName>
</protein>
<gene>
    <name evidence="2" type="ORF">UFOVP1131_116</name>
    <name evidence="3" type="ORF">UFOVP1245_70</name>
    <name evidence="4" type="ORF">UFOVP1582_108</name>
    <name evidence="1" type="ORF">UFOVP966_7</name>
</gene>
<dbReference type="EMBL" id="LR798428">
    <property type="protein sequence ID" value="CAB5231546.1"/>
    <property type="molecule type" value="Genomic_DNA"/>
</dbReference>
<evidence type="ECO:0000313" key="1">
    <source>
        <dbReference type="EMBL" id="CAB4173728.1"/>
    </source>
</evidence>
<evidence type="ECO:0000313" key="4">
    <source>
        <dbReference type="EMBL" id="CAB5231546.1"/>
    </source>
</evidence>
<organism evidence="3">
    <name type="scientific">uncultured Caudovirales phage</name>
    <dbReference type="NCBI Taxonomy" id="2100421"/>
    <lineage>
        <taxon>Viruses</taxon>
        <taxon>Duplodnaviria</taxon>
        <taxon>Heunggongvirae</taxon>
        <taxon>Uroviricota</taxon>
        <taxon>Caudoviricetes</taxon>
        <taxon>Peduoviridae</taxon>
        <taxon>Maltschvirus</taxon>
        <taxon>Maltschvirus maltsch</taxon>
    </lineage>
</organism>
<sequence>MVSRSVRSAITFGSADAAMRTAARAVGRMSSMYLHEECPAPGGRNNDGIVEGIYLNGSISASFNPVGRTFEWDGDGNGGYSVNSIVCLDCDATLWEDEDFGTNLTLVQNGLLQERYPSVVWKE</sequence>
<evidence type="ECO:0000313" key="2">
    <source>
        <dbReference type="EMBL" id="CAB4185002.1"/>
    </source>
</evidence>
<reference evidence="3" key="1">
    <citation type="submission" date="2020-05" db="EMBL/GenBank/DDBJ databases">
        <authorList>
            <person name="Chiriac C."/>
            <person name="Salcher M."/>
            <person name="Ghai R."/>
            <person name="Kavagutti S V."/>
        </authorList>
    </citation>
    <scope>NUCLEOTIDE SEQUENCE</scope>
</reference>
<proteinExistence type="predicted"/>
<accession>A0A6J5RLL4</accession>
<evidence type="ECO:0000313" key="3">
    <source>
        <dbReference type="EMBL" id="CAB4192724.1"/>
    </source>
</evidence>
<name>A0A6J5RLL4_9CAUD</name>
<dbReference type="EMBL" id="LR797071">
    <property type="protein sequence ID" value="CAB4185002.1"/>
    <property type="molecule type" value="Genomic_DNA"/>
</dbReference>